<dbReference type="Proteomes" id="UP000799755">
    <property type="component" value="Unassembled WGS sequence"/>
</dbReference>
<name>A0ACB6R7E7_9PLEO</name>
<comment type="caution">
    <text evidence="1">The sequence shown here is derived from an EMBL/GenBank/DDBJ whole genome shotgun (WGS) entry which is preliminary data.</text>
</comment>
<proteinExistence type="predicted"/>
<protein>
    <submittedName>
        <fullName evidence="1">Uncharacterized protein</fullName>
    </submittedName>
</protein>
<sequence>MNQARWWVDLFGDFISIIISAQYEVRQSFCPAFPVIHQPQHPTSLFAFDFFHLTLGRSSGGIKLCGSVDSTPGQVSHAPQPRYQEPGLRVPRELSAPSSKATSKIETPHGAMKIRPASGARTWGPSIAGADKSLIGQHIHYSHPSMRFKIDAWFHLSRRNNLY</sequence>
<keyword evidence="2" id="KW-1185">Reference proteome</keyword>
<dbReference type="EMBL" id="MU003498">
    <property type="protein sequence ID" value="KAF2474447.1"/>
    <property type="molecule type" value="Genomic_DNA"/>
</dbReference>
<evidence type="ECO:0000313" key="2">
    <source>
        <dbReference type="Proteomes" id="UP000799755"/>
    </source>
</evidence>
<accession>A0ACB6R7E7</accession>
<reference evidence="1" key="1">
    <citation type="journal article" date="2020" name="Stud. Mycol.">
        <title>101 Dothideomycetes genomes: a test case for predicting lifestyles and emergence of pathogens.</title>
        <authorList>
            <person name="Haridas S."/>
            <person name="Albert R."/>
            <person name="Binder M."/>
            <person name="Bloem J."/>
            <person name="Labutti K."/>
            <person name="Salamov A."/>
            <person name="Andreopoulos B."/>
            <person name="Baker S."/>
            <person name="Barry K."/>
            <person name="Bills G."/>
            <person name="Bluhm B."/>
            <person name="Cannon C."/>
            <person name="Castanera R."/>
            <person name="Culley D."/>
            <person name="Daum C."/>
            <person name="Ezra D."/>
            <person name="Gonzalez J."/>
            <person name="Henrissat B."/>
            <person name="Kuo A."/>
            <person name="Liang C."/>
            <person name="Lipzen A."/>
            <person name="Lutzoni F."/>
            <person name="Magnuson J."/>
            <person name="Mondo S."/>
            <person name="Nolan M."/>
            <person name="Ohm R."/>
            <person name="Pangilinan J."/>
            <person name="Park H.-J."/>
            <person name="Ramirez L."/>
            <person name="Alfaro M."/>
            <person name="Sun H."/>
            <person name="Tritt A."/>
            <person name="Yoshinaga Y."/>
            <person name="Zwiers L.-H."/>
            <person name="Turgeon B."/>
            <person name="Goodwin S."/>
            <person name="Spatafora J."/>
            <person name="Crous P."/>
            <person name="Grigoriev I."/>
        </authorList>
    </citation>
    <scope>NUCLEOTIDE SEQUENCE</scope>
    <source>
        <strain evidence="1">ATCC 200398</strain>
    </source>
</reference>
<evidence type="ECO:0000313" key="1">
    <source>
        <dbReference type="EMBL" id="KAF2474447.1"/>
    </source>
</evidence>
<gene>
    <name evidence="1" type="ORF">BDR25DRAFT_351998</name>
</gene>
<organism evidence="1 2">
    <name type="scientific">Lindgomyces ingoldianus</name>
    <dbReference type="NCBI Taxonomy" id="673940"/>
    <lineage>
        <taxon>Eukaryota</taxon>
        <taxon>Fungi</taxon>
        <taxon>Dikarya</taxon>
        <taxon>Ascomycota</taxon>
        <taxon>Pezizomycotina</taxon>
        <taxon>Dothideomycetes</taxon>
        <taxon>Pleosporomycetidae</taxon>
        <taxon>Pleosporales</taxon>
        <taxon>Lindgomycetaceae</taxon>
        <taxon>Lindgomyces</taxon>
    </lineage>
</organism>